<dbReference type="OrthoDB" id="6607178at2759"/>
<dbReference type="SMART" id="SM00150">
    <property type="entry name" value="SPEC"/>
    <property type="match status" value="1"/>
</dbReference>
<dbReference type="SUPFAM" id="SSF46966">
    <property type="entry name" value="Spectrin repeat"/>
    <property type="match status" value="1"/>
</dbReference>
<evidence type="ECO:0000256" key="2">
    <source>
        <dbReference type="ARBA" id="ARBA00004496"/>
    </source>
</evidence>
<name>A0A7R9BU40_9CRUS</name>
<keyword evidence="5" id="KW-0206">Cytoskeleton</keyword>
<dbReference type="GO" id="GO:0045202">
    <property type="term" value="C:synapse"/>
    <property type="evidence" value="ECO:0007669"/>
    <property type="project" value="GOC"/>
</dbReference>
<keyword evidence="4" id="KW-0106">Calcium</keyword>
<dbReference type="PANTHER" id="PTHR12268">
    <property type="entry name" value="E3 UBIQUITIN-PROTEIN LIGASE KCMF1"/>
    <property type="match status" value="1"/>
</dbReference>
<dbReference type="InterPro" id="IPR018159">
    <property type="entry name" value="Spectrin/alpha-actinin"/>
</dbReference>
<evidence type="ECO:0000256" key="5">
    <source>
        <dbReference type="ARBA" id="ARBA00023212"/>
    </source>
</evidence>
<evidence type="ECO:0000256" key="1">
    <source>
        <dbReference type="ARBA" id="ARBA00004413"/>
    </source>
</evidence>
<proteinExistence type="predicted"/>
<evidence type="ECO:0000313" key="8">
    <source>
        <dbReference type="Proteomes" id="UP000678499"/>
    </source>
</evidence>
<keyword evidence="8" id="KW-1185">Reference proteome</keyword>
<evidence type="ECO:0008006" key="9">
    <source>
        <dbReference type="Google" id="ProtNLM"/>
    </source>
</evidence>
<feature type="coiled-coil region" evidence="6">
    <location>
        <begin position="53"/>
        <end position="117"/>
    </location>
</feature>
<dbReference type="InterPro" id="IPR050774">
    <property type="entry name" value="KCMF1/Dystrophin"/>
</dbReference>
<dbReference type="AlphaFoldDB" id="A0A7R9BU40"/>
<sequence>MWGESFHWFYGFLKDDQTGNEAVKMPRRLFPATRVPNSRIPRTCSREGQQIVFLFYENVLKELEQKKPQLEELVSTAESLKSHANRQQLHGKVCRLREHWEETRARVESRKRELNEMLTVCRRWDAVRRDATAWVDAMERRLQQLGPVAHSLDALDAQLKDQKGFHGELHQHRPKLDQLNQLSQSLVESYPQDDTRYVKKVTEQLNHRYGVLNSSAVNRGKSLHAAVSSLHSWDKTVDKFLAWLSEAQSTLTCVENDPDATRANAQFKTLYVFRME</sequence>
<reference evidence="7" key="1">
    <citation type="submission" date="2020-11" db="EMBL/GenBank/DDBJ databases">
        <authorList>
            <person name="Tran Van P."/>
        </authorList>
    </citation>
    <scope>NUCLEOTIDE SEQUENCE</scope>
</reference>
<evidence type="ECO:0000256" key="3">
    <source>
        <dbReference type="ARBA" id="ARBA00022490"/>
    </source>
</evidence>
<keyword evidence="6" id="KW-0175">Coiled coil</keyword>
<dbReference type="Proteomes" id="UP000678499">
    <property type="component" value="Unassembled WGS sequence"/>
</dbReference>
<evidence type="ECO:0000313" key="7">
    <source>
        <dbReference type="EMBL" id="CAD7281295.1"/>
    </source>
</evidence>
<dbReference type="Pfam" id="PF00435">
    <property type="entry name" value="Spectrin"/>
    <property type="match status" value="1"/>
</dbReference>
<dbReference type="Gene3D" id="1.20.58.60">
    <property type="match status" value="1"/>
</dbReference>
<dbReference type="GO" id="GO:0005886">
    <property type="term" value="C:plasma membrane"/>
    <property type="evidence" value="ECO:0007669"/>
    <property type="project" value="TreeGrafter"/>
</dbReference>
<dbReference type="PANTHER" id="PTHR12268:SF14">
    <property type="entry name" value="DYSTROPHIN-1"/>
    <property type="match status" value="1"/>
</dbReference>
<dbReference type="CDD" id="cd00176">
    <property type="entry name" value="SPEC"/>
    <property type="match status" value="1"/>
</dbReference>
<organism evidence="7">
    <name type="scientific">Notodromas monacha</name>
    <dbReference type="NCBI Taxonomy" id="399045"/>
    <lineage>
        <taxon>Eukaryota</taxon>
        <taxon>Metazoa</taxon>
        <taxon>Ecdysozoa</taxon>
        <taxon>Arthropoda</taxon>
        <taxon>Crustacea</taxon>
        <taxon>Oligostraca</taxon>
        <taxon>Ostracoda</taxon>
        <taxon>Podocopa</taxon>
        <taxon>Podocopida</taxon>
        <taxon>Cypridocopina</taxon>
        <taxon>Cypridoidea</taxon>
        <taxon>Cyprididae</taxon>
        <taxon>Notodromas</taxon>
    </lineage>
</organism>
<accession>A0A7R9BU40</accession>
<keyword evidence="3" id="KW-0963">Cytoplasm</keyword>
<evidence type="ECO:0000256" key="6">
    <source>
        <dbReference type="SAM" id="Coils"/>
    </source>
</evidence>
<dbReference type="EMBL" id="OA884786">
    <property type="protein sequence ID" value="CAD7281295.1"/>
    <property type="molecule type" value="Genomic_DNA"/>
</dbReference>
<dbReference type="EMBL" id="CAJPEX010002749">
    <property type="protein sequence ID" value="CAG0921447.1"/>
    <property type="molecule type" value="Genomic_DNA"/>
</dbReference>
<comment type="subcellular location">
    <subcellularLocation>
        <location evidence="1">Cell membrane</location>
        <topology evidence="1">Peripheral membrane protein</topology>
        <orientation evidence="1">Cytoplasmic side</orientation>
    </subcellularLocation>
    <subcellularLocation>
        <location evidence="2">Cytoplasm</location>
    </subcellularLocation>
</comment>
<dbReference type="GO" id="GO:0099536">
    <property type="term" value="P:synaptic signaling"/>
    <property type="evidence" value="ECO:0007669"/>
    <property type="project" value="TreeGrafter"/>
</dbReference>
<protein>
    <recommendedName>
        <fullName evidence="9">Dystrophin</fullName>
    </recommendedName>
</protein>
<dbReference type="InterPro" id="IPR002017">
    <property type="entry name" value="Spectrin_repeat"/>
</dbReference>
<gene>
    <name evidence="7" type="ORF">NMOB1V02_LOCUS8943</name>
</gene>
<evidence type="ECO:0000256" key="4">
    <source>
        <dbReference type="ARBA" id="ARBA00022837"/>
    </source>
</evidence>